<dbReference type="InterPro" id="IPR010310">
    <property type="entry name" value="T7SS_ESAT-6-like"/>
</dbReference>
<dbReference type="EMBL" id="CP159218">
    <property type="protein sequence ID" value="XCG63324.1"/>
    <property type="molecule type" value="Genomic_DNA"/>
</dbReference>
<proteinExistence type="predicted"/>
<accession>A0AAU8DME7</accession>
<sequence length="100" mass="10145">MNGFVVETQRVAAAGSEVGRGAAALGAEIQAMHRTLEQIQAGWRSTEAAPRFAAAMLAHLEQVAAMKDALLGQSTALTGSAQRMAAAEAALAGAMGGAHR</sequence>
<dbReference type="AlphaFoldDB" id="A0AAU8DME7"/>
<dbReference type="Gene3D" id="1.10.287.1060">
    <property type="entry name" value="ESAT-6-like"/>
    <property type="match status" value="1"/>
</dbReference>
<gene>
    <name evidence="1" type="ORF">ABLG96_19320</name>
</gene>
<dbReference type="Pfam" id="PF06013">
    <property type="entry name" value="WXG100"/>
    <property type="match status" value="1"/>
</dbReference>
<dbReference type="SUPFAM" id="SSF140453">
    <property type="entry name" value="EsxAB dimer-like"/>
    <property type="match status" value="1"/>
</dbReference>
<reference evidence="1" key="1">
    <citation type="submission" date="2024-05" db="EMBL/GenBank/DDBJ databases">
        <authorList>
            <person name="Cai S.Y."/>
            <person name="Jin L.M."/>
            <person name="Li H.R."/>
        </authorList>
    </citation>
    <scope>NUCLEOTIDE SEQUENCE</scope>
    <source>
        <strain evidence="1">A5-74</strain>
    </source>
</reference>
<name>A0AAU8DME7_9ACTN</name>
<dbReference type="InterPro" id="IPR036689">
    <property type="entry name" value="ESAT-6-like_sf"/>
</dbReference>
<protein>
    <submittedName>
        <fullName evidence="1">WXG100 family type VII secretion target</fullName>
    </submittedName>
</protein>
<organism evidence="1">
    <name type="scientific">Nakamurella sp. A5-74</name>
    <dbReference type="NCBI Taxonomy" id="3158264"/>
    <lineage>
        <taxon>Bacteria</taxon>
        <taxon>Bacillati</taxon>
        <taxon>Actinomycetota</taxon>
        <taxon>Actinomycetes</taxon>
        <taxon>Nakamurellales</taxon>
        <taxon>Nakamurellaceae</taxon>
        <taxon>Nakamurella</taxon>
    </lineage>
</organism>
<evidence type="ECO:0000313" key="1">
    <source>
        <dbReference type="EMBL" id="XCG63324.1"/>
    </source>
</evidence>
<dbReference type="RefSeq" id="WP_353648939.1">
    <property type="nucleotide sequence ID" value="NZ_CP159218.1"/>
</dbReference>